<accession>A0A645A8W3</accession>
<dbReference type="Pfam" id="PF03313">
    <property type="entry name" value="SDH_alpha"/>
    <property type="match status" value="1"/>
</dbReference>
<dbReference type="AlphaFoldDB" id="A0A645A8W3"/>
<feature type="domain" description="Serine dehydratase-like alpha subunit" evidence="1">
    <location>
        <begin position="6"/>
        <end position="50"/>
    </location>
</feature>
<dbReference type="InterPro" id="IPR005130">
    <property type="entry name" value="Ser_deHydtase-like_asu"/>
</dbReference>
<organism evidence="2">
    <name type="scientific">bioreactor metagenome</name>
    <dbReference type="NCBI Taxonomy" id="1076179"/>
    <lineage>
        <taxon>unclassified sequences</taxon>
        <taxon>metagenomes</taxon>
        <taxon>ecological metagenomes</taxon>
    </lineage>
</organism>
<gene>
    <name evidence="2" type="primary">sdhA_15</name>
    <name evidence="2" type="ORF">SDC9_96349</name>
</gene>
<reference evidence="2" key="1">
    <citation type="submission" date="2019-08" db="EMBL/GenBank/DDBJ databases">
        <authorList>
            <person name="Kucharzyk K."/>
            <person name="Murdoch R.W."/>
            <person name="Higgins S."/>
            <person name="Loffler F."/>
        </authorList>
    </citation>
    <scope>NUCLEOTIDE SEQUENCE</scope>
</reference>
<comment type="caution">
    <text evidence="2">The sequence shown here is derived from an EMBL/GenBank/DDBJ whole genome shotgun (WGS) entry which is preliminary data.</text>
</comment>
<dbReference type="EMBL" id="VSSQ01012601">
    <property type="protein sequence ID" value="MPM49619.1"/>
    <property type="molecule type" value="Genomic_DNA"/>
</dbReference>
<evidence type="ECO:0000313" key="2">
    <source>
        <dbReference type="EMBL" id="MPM49619.1"/>
    </source>
</evidence>
<evidence type="ECO:0000259" key="1">
    <source>
        <dbReference type="Pfam" id="PF03313"/>
    </source>
</evidence>
<dbReference type="EC" id="4.3.1.17" evidence="2"/>
<protein>
    <submittedName>
        <fullName evidence="2">L-serine dehydratase, alpha chain</fullName>
        <ecNumber evidence="2">4.3.1.17</ecNumber>
    </submittedName>
</protein>
<name>A0A645A8W3_9ZZZZ</name>
<sequence>MLVSLGTLGADLALAGVKSLIPADEVIDAMGQIGRALPGTLRETGLGGLAVTPTGKALAEGIGM</sequence>
<dbReference type="GO" id="GO:0003941">
    <property type="term" value="F:L-serine ammonia-lyase activity"/>
    <property type="evidence" value="ECO:0007669"/>
    <property type="project" value="UniProtKB-EC"/>
</dbReference>
<keyword evidence="2" id="KW-0456">Lyase</keyword>
<proteinExistence type="predicted"/>